<dbReference type="STRING" id="905079.L1IVV6"/>
<dbReference type="HOGENOM" id="CLU_015805_0_1_1"/>
<evidence type="ECO:0000259" key="7">
    <source>
        <dbReference type="PROSITE" id="PS50126"/>
    </source>
</evidence>
<dbReference type="PANTHER" id="PTHR10724:SF7">
    <property type="entry name" value="SMALL RIBOSOMAL SUBUNIT PROTEIN BS1C"/>
    <property type="match status" value="1"/>
</dbReference>
<dbReference type="GO" id="GO:0005840">
    <property type="term" value="C:ribosome"/>
    <property type="evidence" value="ECO:0007669"/>
    <property type="project" value="UniProtKB-KW"/>
</dbReference>
<dbReference type="OMA" id="YDYHFSP"/>
<dbReference type="RefSeq" id="XP_005827004.1">
    <property type="nucleotide sequence ID" value="XM_005826947.1"/>
</dbReference>
<evidence type="ECO:0000256" key="6">
    <source>
        <dbReference type="SAM" id="SignalP"/>
    </source>
</evidence>
<dbReference type="PROSITE" id="PS50126">
    <property type="entry name" value="S1"/>
    <property type="match status" value="3"/>
</dbReference>
<accession>L1IVV6</accession>
<dbReference type="FunFam" id="2.40.50.140:FF:000051">
    <property type="entry name" value="RNA-binding transcriptional accessory protein"/>
    <property type="match status" value="1"/>
</dbReference>
<name>L1IVV6_GUITC</name>
<dbReference type="GO" id="GO:0005737">
    <property type="term" value="C:cytoplasm"/>
    <property type="evidence" value="ECO:0007669"/>
    <property type="project" value="UniProtKB-ARBA"/>
</dbReference>
<dbReference type="GO" id="GO:0006412">
    <property type="term" value="P:translation"/>
    <property type="evidence" value="ECO:0007669"/>
    <property type="project" value="TreeGrafter"/>
</dbReference>
<feature type="signal peptide" evidence="6">
    <location>
        <begin position="1"/>
        <end position="25"/>
    </location>
</feature>
<dbReference type="OrthoDB" id="412781at2759"/>
<dbReference type="GO" id="GO:1990904">
    <property type="term" value="C:ribonucleoprotein complex"/>
    <property type="evidence" value="ECO:0007669"/>
    <property type="project" value="UniProtKB-KW"/>
</dbReference>
<feature type="domain" description="S1 motif" evidence="7">
    <location>
        <begin position="198"/>
        <end position="261"/>
    </location>
</feature>
<dbReference type="Proteomes" id="UP000011087">
    <property type="component" value="Unassembled WGS sequence"/>
</dbReference>
<dbReference type="Gene3D" id="2.40.50.140">
    <property type="entry name" value="Nucleic acid-binding proteins"/>
    <property type="match status" value="2"/>
</dbReference>
<evidence type="ECO:0000313" key="8">
    <source>
        <dbReference type="EMBL" id="EKX40024.1"/>
    </source>
</evidence>
<dbReference type="InterPro" id="IPR035104">
    <property type="entry name" value="Ribosomal_protein_S1-like"/>
</dbReference>
<keyword evidence="10" id="KW-1185">Reference proteome</keyword>
<dbReference type="PANTHER" id="PTHR10724">
    <property type="entry name" value="30S RIBOSOMAL PROTEIN S1"/>
    <property type="match status" value="1"/>
</dbReference>
<dbReference type="KEGG" id="gtt:GUITHDRAFT_180784"/>
<evidence type="ECO:0000256" key="3">
    <source>
        <dbReference type="ARBA" id="ARBA00023274"/>
    </source>
</evidence>
<evidence type="ECO:0000256" key="5">
    <source>
        <dbReference type="SAM" id="Coils"/>
    </source>
</evidence>
<evidence type="ECO:0000313" key="10">
    <source>
        <dbReference type="Proteomes" id="UP000011087"/>
    </source>
</evidence>
<reference evidence="8 10" key="1">
    <citation type="journal article" date="2012" name="Nature">
        <title>Algal genomes reveal evolutionary mosaicism and the fate of nucleomorphs.</title>
        <authorList>
            <consortium name="DOE Joint Genome Institute"/>
            <person name="Curtis B.A."/>
            <person name="Tanifuji G."/>
            <person name="Burki F."/>
            <person name="Gruber A."/>
            <person name="Irimia M."/>
            <person name="Maruyama S."/>
            <person name="Arias M.C."/>
            <person name="Ball S.G."/>
            <person name="Gile G.H."/>
            <person name="Hirakawa Y."/>
            <person name="Hopkins J.F."/>
            <person name="Kuo A."/>
            <person name="Rensing S.A."/>
            <person name="Schmutz J."/>
            <person name="Symeonidi A."/>
            <person name="Elias M."/>
            <person name="Eveleigh R.J."/>
            <person name="Herman E.K."/>
            <person name="Klute M.J."/>
            <person name="Nakayama T."/>
            <person name="Obornik M."/>
            <person name="Reyes-Prieto A."/>
            <person name="Armbrust E.V."/>
            <person name="Aves S.J."/>
            <person name="Beiko R.G."/>
            <person name="Coutinho P."/>
            <person name="Dacks J.B."/>
            <person name="Durnford D.G."/>
            <person name="Fast N.M."/>
            <person name="Green B.R."/>
            <person name="Grisdale C.J."/>
            <person name="Hempel F."/>
            <person name="Henrissat B."/>
            <person name="Hoppner M.P."/>
            <person name="Ishida K."/>
            <person name="Kim E."/>
            <person name="Koreny L."/>
            <person name="Kroth P.G."/>
            <person name="Liu Y."/>
            <person name="Malik S.B."/>
            <person name="Maier U.G."/>
            <person name="McRose D."/>
            <person name="Mock T."/>
            <person name="Neilson J.A."/>
            <person name="Onodera N.T."/>
            <person name="Poole A.M."/>
            <person name="Pritham E.J."/>
            <person name="Richards T.A."/>
            <person name="Rocap G."/>
            <person name="Roy S.W."/>
            <person name="Sarai C."/>
            <person name="Schaack S."/>
            <person name="Shirato S."/>
            <person name="Slamovits C.H."/>
            <person name="Spencer D.F."/>
            <person name="Suzuki S."/>
            <person name="Worden A.Z."/>
            <person name="Zauner S."/>
            <person name="Barry K."/>
            <person name="Bell C."/>
            <person name="Bharti A.K."/>
            <person name="Crow J.A."/>
            <person name="Grimwood J."/>
            <person name="Kramer R."/>
            <person name="Lindquist E."/>
            <person name="Lucas S."/>
            <person name="Salamov A."/>
            <person name="McFadden G.I."/>
            <person name="Lane C.E."/>
            <person name="Keeling P.J."/>
            <person name="Gray M.W."/>
            <person name="Grigoriev I.V."/>
            <person name="Archibald J.M."/>
        </authorList>
    </citation>
    <scope>NUCLEOTIDE SEQUENCE</scope>
    <source>
        <strain evidence="8 10">CCMP2712</strain>
    </source>
</reference>
<keyword evidence="6" id="KW-0732">Signal</keyword>
<keyword evidence="3" id="KW-0687">Ribonucleoprotein</keyword>
<dbReference type="SMART" id="SM00316">
    <property type="entry name" value="S1"/>
    <property type="match status" value="3"/>
</dbReference>
<dbReference type="PRINTS" id="PR00681">
    <property type="entry name" value="RIBOSOMALS1"/>
</dbReference>
<feature type="domain" description="S1 motif" evidence="7">
    <location>
        <begin position="275"/>
        <end position="343"/>
    </location>
</feature>
<reference evidence="9" key="3">
    <citation type="submission" date="2016-03" db="UniProtKB">
        <authorList>
            <consortium name="EnsemblProtists"/>
        </authorList>
    </citation>
    <scope>IDENTIFICATION</scope>
</reference>
<dbReference type="GO" id="GO:0003729">
    <property type="term" value="F:mRNA binding"/>
    <property type="evidence" value="ECO:0007669"/>
    <property type="project" value="TreeGrafter"/>
</dbReference>
<feature type="coiled-coil region" evidence="5">
    <location>
        <begin position="360"/>
        <end position="387"/>
    </location>
</feature>
<evidence type="ECO:0000256" key="4">
    <source>
        <dbReference type="ARBA" id="ARBA00025453"/>
    </source>
</evidence>
<dbReference type="EnsemblProtists" id="EKX40024">
    <property type="protein sequence ID" value="EKX40024"/>
    <property type="gene ID" value="GUITHDRAFT_180784"/>
</dbReference>
<dbReference type="AlphaFoldDB" id="L1IVV6"/>
<keyword evidence="2 8" id="KW-0689">Ribosomal protein</keyword>
<keyword evidence="5" id="KW-0175">Coiled coil</keyword>
<proteinExistence type="inferred from homology"/>
<organism evidence="8">
    <name type="scientific">Guillardia theta (strain CCMP2712)</name>
    <name type="common">Cryptophyte</name>
    <dbReference type="NCBI Taxonomy" id="905079"/>
    <lineage>
        <taxon>Eukaryota</taxon>
        <taxon>Cryptophyceae</taxon>
        <taxon>Pyrenomonadales</taxon>
        <taxon>Geminigeraceae</taxon>
        <taxon>Guillardia</taxon>
    </lineage>
</organism>
<sequence length="404" mass="43924">MLTMRSSSALALAFALTASPEAAEAFGLRPPVLSSSPSLSRAGVARAGSRGVKMVATAPTSKFEKMRFKYGKPSLERGISQEMKDAQKIAGFDYSDFESAIAKFDNTFQVGDVVVGQVVQFEQGGALVDIGGKSSAYLGAAEASMQRVDDIEMFLSIADNREFQIISGEDENGQVRLSIRKLEFARAWERVRQIQAEDCTIMAEILSINRGGALINFEGLRGFLPGSHAPQGMTEDTVGTMIPLKFLEVDQAKNRLVVSNRRAVVETKLVNLEPGQLVTGIVRSIKPYGAFVDIGGISGLLHISQISHDHISDVSKVLQEGQEIKAMILTQDKDKGRFSLSTKTLEAEPGDMIRNPEMVKENAEETAKRYHERLQAEQQARDQAASELVAGLDLNALSSEELVA</sequence>
<dbReference type="eggNOG" id="ENOG502QUY8">
    <property type="taxonomic scope" value="Eukaryota"/>
</dbReference>
<reference evidence="10" key="2">
    <citation type="submission" date="2012-11" db="EMBL/GenBank/DDBJ databases">
        <authorList>
            <person name="Kuo A."/>
            <person name="Curtis B.A."/>
            <person name="Tanifuji G."/>
            <person name="Burki F."/>
            <person name="Gruber A."/>
            <person name="Irimia M."/>
            <person name="Maruyama S."/>
            <person name="Arias M.C."/>
            <person name="Ball S.G."/>
            <person name="Gile G.H."/>
            <person name="Hirakawa Y."/>
            <person name="Hopkins J.F."/>
            <person name="Rensing S.A."/>
            <person name="Schmutz J."/>
            <person name="Symeonidi A."/>
            <person name="Elias M."/>
            <person name="Eveleigh R.J."/>
            <person name="Herman E.K."/>
            <person name="Klute M.J."/>
            <person name="Nakayama T."/>
            <person name="Obornik M."/>
            <person name="Reyes-Prieto A."/>
            <person name="Armbrust E.V."/>
            <person name="Aves S.J."/>
            <person name="Beiko R.G."/>
            <person name="Coutinho P."/>
            <person name="Dacks J.B."/>
            <person name="Durnford D.G."/>
            <person name="Fast N.M."/>
            <person name="Green B.R."/>
            <person name="Grisdale C."/>
            <person name="Hempe F."/>
            <person name="Henrissat B."/>
            <person name="Hoppner M.P."/>
            <person name="Ishida K.-I."/>
            <person name="Kim E."/>
            <person name="Koreny L."/>
            <person name="Kroth P.G."/>
            <person name="Liu Y."/>
            <person name="Malik S.-B."/>
            <person name="Maier U.G."/>
            <person name="McRose D."/>
            <person name="Mock T."/>
            <person name="Neilson J.A."/>
            <person name="Onodera N.T."/>
            <person name="Poole A.M."/>
            <person name="Pritham E.J."/>
            <person name="Richards T.A."/>
            <person name="Rocap G."/>
            <person name="Roy S.W."/>
            <person name="Sarai C."/>
            <person name="Schaack S."/>
            <person name="Shirato S."/>
            <person name="Slamovits C.H."/>
            <person name="Spencer D.F."/>
            <person name="Suzuki S."/>
            <person name="Worden A.Z."/>
            <person name="Zauner S."/>
            <person name="Barry K."/>
            <person name="Bell C."/>
            <person name="Bharti A.K."/>
            <person name="Crow J.A."/>
            <person name="Grimwood J."/>
            <person name="Kramer R."/>
            <person name="Lindquist E."/>
            <person name="Lucas S."/>
            <person name="Salamov A."/>
            <person name="McFadden G.I."/>
            <person name="Lane C.E."/>
            <person name="Keeling P.J."/>
            <person name="Gray M.W."/>
            <person name="Grigoriev I.V."/>
            <person name="Archibald J.M."/>
        </authorList>
    </citation>
    <scope>NUCLEOTIDE SEQUENCE</scope>
    <source>
        <strain evidence="10">CCMP2712</strain>
    </source>
</reference>
<dbReference type="GeneID" id="17296668"/>
<dbReference type="CDD" id="cd04465">
    <property type="entry name" value="S1_RPS1_repeat_ec2_hs2"/>
    <property type="match status" value="1"/>
</dbReference>
<dbReference type="PaxDb" id="55529-EKX40024"/>
<dbReference type="InterPro" id="IPR012340">
    <property type="entry name" value="NA-bd_OB-fold"/>
</dbReference>
<dbReference type="InterPro" id="IPR050437">
    <property type="entry name" value="Ribos_protein_bS1-like"/>
</dbReference>
<dbReference type="SUPFAM" id="SSF50249">
    <property type="entry name" value="Nucleic acid-binding proteins"/>
    <property type="match status" value="3"/>
</dbReference>
<gene>
    <name evidence="8" type="ORF">GUITHDRAFT_180784</name>
</gene>
<comment type="similarity">
    <text evidence="1">Belongs to the bacterial ribosomal protein bS1 family.</text>
</comment>
<evidence type="ECO:0000313" key="9">
    <source>
        <dbReference type="EnsemblProtists" id="EKX40024"/>
    </source>
</evidence>
<feature type="domain" description="S1 motif" evidence="7">
    <location>
        <begin position="111"/>
        <end position="180"/>
    </location>
</feature>
<evidence type="ECO:0000256" key="2">
    <source>
        <dbReference type="ARBA" id="ARBA00022980"/>
    </source>
</evidence>
<dbReference type="GO" id="GO:0003735">
    <property type="term" value="F:structural constituent of ribosome"/>
    <property type="evidence" value="ECO:0007669"/>
    <property type="project" value="TreeGrafter"/>
</dbReference>
<evidence type="ECO:0000256" key="1">
    <source>
        <dbReference type="ARBA" id="ARBA00006767"/>
    </source>
</evidence>
<dbReference type="InterPro" id="IPR003029">
    <property type="entry name" value="S1_domain"/>
</dbReference>
<dbReference type="Pfam" id="PF00575">
    <property type="entry name" value="S1"/>
    <property type="match status" value="3"/>
</dbReference>
<comment type="function">
    <text evidence="4">Associates with the EF-Tu.GDP complex and induces the exchange of GDP to GTP. It remains bound to the aminoacyl-tRNA.EF-Tu.GTP complex up to the GTP hydrolysis stage on the ribosome.</text>
</comment>
<protein>
    <submittedName>
        <fullName evidence="8">Ribosomal protein S1, chloroplastic</fullName>
    </submittedName>
</protein>
<feature type="chain" id="PRO_5008770497" evidence="6">
    <location>
        <begin position="26"/>
        <end position="404"/>
    </location>
</feature>
<dbReference type="SMR" id="L1IVV6"/>
<dbReference type="EMBL" id="JH993035">
    <property type="protein sequence ID" value="EKX40024.1"/>
    <property type="molecule type" value="Genomic_DNA"/>
</dbReference>